<dbReference type="Gene3D" id="3.40.630.30">
    <property type="match status" value="1"/>
</dbReference>
<evidence type="ECO:0000313" key="4">
    <source>
        <dbReference type="EMBL" id="MDN4171392.1"/>
    </source>
</evidence>
<evidence type="ECO:0000259" key="3">
    <source>
        <dbReference type="PROSITE" id="PS51186"/>
    </source>
</evidence>
<dbReference type="InterPro" id="IPR050832">
    <property type="entry name" value="Bact_Acetyltransf"/>
</dbReference>
<reference evidence="4" key="1">
    <citation type="submission" date="2023-06" db="EMBL/GenBank/DDBJ databases">
        <title>Draft genome sequence of Nocardioides sp. SOB77.</title>
        <authorList>
            <person name="Zhang G."/>
        </authorList>
    </citation>
    <scope>NUCLEOTIDE SEQUENCE</scope>
    <source>
        <strain evidence="4">SOB77</strain>
    </source>
</reference>
<keyword evidence="2" id="KW-0012">Acyltransferase</keyword>
<keyword evidence="1" id="KW-0808">Transferase</keyword>
<evidence type="ECO:0000256" key="2">
    <source>
        <dbReference type="ARBA" id="ARBA00023315"/>
    </source>
</evidence>
<evidence type="ECO:0000256" key="1">
    <source>
        <dbReference type="ARBA" id="ARBA00022679"/>
    </source>
</evidence>
<dbReference type="Proteomes" id="UP001168620">
    <property type="component" value="Unassembled WGS sequence"/>
</dbReference>
<feature type="domain" description="N-acetyltransferase" evidence="3">
    <location>
        <begin position="1"/>
        <end position="161"/>
    </location>
</feature>
<organism evidence="4 5">
    <name type="scientific">Nocardioides oceani</name>
    <dbReference type="NCBI Taxonomy" id="3058369"/>
    <lineage>
        <taxon>Bacteria</taxon>
        <taxon>Bacillati</taxon>
        <taxon>Actinomycetota</taxon>
        <taxon>Actinomycetes</taxon>
        <taxon>Propionibacteriales</taxon>
        <taxon>Nocardioidaceae</taxon>
        <taxon>Nocardioides</taxon>
    </lineage>
</organism>
<name>A0ABT8FAF2_9ACTN</name>
<dbReference type="PANTHER" id="PTHR43877:SF2">
    <property type="entry name" value="AMINOALKYLPHOSPHONATE N-ACETYLTRANSFERASE-RELATED"/>
    <property type="match status" value="1"/>
</dbReference>
<sequence length="172" mass="18895">MSVRPRRPEDVPALAEVLAAQQAGSRYPMRWPLPFPVERFLVRESEEAAWVAEADGRLVGHVAVCSVTDPAVFRVPGDLAAVAVLFVDPAVRGSGLGGRLLDTAVAWVRERGRVPVLDVVPRHSRAVEVYRHRGWVEVGRLRPDWLPADEDDLVLMTLPPGPVEGDRRTGAD</sequence>
<protein>
    <submittedName>
        <fullName evidence="4">GNAT family N-acetyltransferase</fullName>
    </submittedName>
</protein>
<proteinExistence type="predicted"/>
<evidence type="ECO:0000313" key="5">
    <source>
        <dbReference type="Proteomes" id="UP001168620"/>
    </source>
</evidence>
<dbReference type="PROSITE" id="PS51186">
    <property type="entry name" value="GNAT"/>
    <property type="match status" value="1"/>
</dbReference>
<dbReference type="RefSeq" id="WP_300950320.1">
    <property type="nucleotide sequence ID" value="NZ_JAUHJQ010000001.1"/>
</dbReference>
<keyword evidence="5" id="KW-1185">Reference proteome</keyword>
<dbReference type="PANTHER" id="PTHR43877">
    <property type="entry name" value="AMINOALKYLPHOSPHONATE N-ACETYLTRANSFERASE-RELATED-RELATED"/>
    <property type="match status" value="1"/>
</dbReference>
<comment type="caution">
    <text evidence="4">The sequence shown here is derived from an EMBL/GenBank/DDBJ whole genome shotgun (WGS) entry which is preliminary data.</text>
</comment>
<accession>A0ABT8FAF2</accession>
<dbReference type="Pfam" id="PF00583">
    <property type="entry name" value="Acetyltransf_1"/>
    <property type="match status" value="1"/>
</dbReference>
<dbReference type="InterPro" id="IPR000182">
    <property type="entry name" value="GNAT_dom"/>
</dbReference>
<gene>
    <name evidence="4" type="ORF">QWY28_00385</name>
</gene>
<dbReference type="SUPFAM" id="SSF55729">
    <property type="entry name" value="Acyl-CoA N-acyltransferases (Nat)"/>
    <property type="match status" value="1"/>
</dbReference>
<dbReference type="EMBL" id="JAUHJQ010000001">
    <property type="protein sequence ID" value="MDN4171392.1"/>
    <property type="molecule type" value="Genomic_DNA"/>
</dbReference>
<dbReference type="CDD" id="cd04301">
    <property type="entry name" value="NAT_SF"/>
    <property type="match status" value="1"/>
</dbReference>
<dbReference type="InterPro" id="IPR016181">
    <property type="entry name" value="Acyl_CoA_acyltransferase"/>
</dbReference>